<dbReference type="Proteomes" id="UP000275846">
    <property type="component" value="Unassembled WGS sequence"/>
</dbReference>
<keyword evidence="2" id="KW-1185">Reference proteome</keyword>
<evidence type="ECO:0000313" key="3">
    <source>
        <dbReference type="WBParaSite" id="SSLN_0001519001-mRNA-1"/>
    </source>
</evidence>
<reference evidence="3" key="1">
    <citation type="submission" date="2016-06" db="UniProtKB">
        <authorList>
            <consortium name="WormBaseParasite"/>
        </authorList>
    </citation>
    <scope>IDENTIFICATION</scope>
</reference>
<proteinExistence type="predicted"/>
<dbReference type="AlphaFoldDB" id="A0A183TDT9"/>
<organism evidence="3">
    <name type="scientific">Schistocephalus solidus</name>
    <name type="common">Tapeworm</name>
    <dbReference type="NCBI Taxonomy" id="70667"/>
    <lineage>
        <taxon>Eukaryota</taxon>
        <taxon>Metazoa</taxon>
        <taxon>Spiralia</taxon>
        <taxon>Lophotrochozoa</taxon>
        <taxon>Platyhelminthes</taxon>
        <taxon>Cestoda</taxon>
        <taxon>Eucestoda</taxon>
        <taxon>Diphyllobothriidea</taxon>
        <taxon>Diphyllobothriidae</taxon>
        <taxon>Schistocephalus</taxon>
    </lineage>
</organism>
<sequence>MVRHGVKGAVVREEQVMDCTRRHARWGLHTPNVKKVPVSSVGDADPRLLITVGVHQHSREYENEQGWSQFAALLDSIGHCECFGYRPVVSVSF</sequence>
<protein>
    <submittedName>
        <fullName evidence="3">Transposase</fullName>
    </submittedName>
</protein>
<dbReference type="OrthoDB" id="6311379at2759"/>
<reference evidence="1 2" key="2">
    <citation type="submission" date="2018-11" db="EMBL/GenBank/DDBJ databases">
        <authorList>
            <consortium name="Pathogen Informatics"/>
        </authorList>
    </citation>
    <scope>NUCLEOTIDE SEQUENCE [LARGE SCALE GENOMIC DNA]</scope>
    <source>
        <strain evidence="1 2">NST_G2</strain>
    </source>
</reference>
<accession>A0A183TDT9</accession>
<evidence type="ECO:0000313" key="2">
    <source>
        <dbReference type="Proteomes" id="UP000275846"/>
    </source>
</evidence>
<evidence type="ECO:0000313" key="1">
    <source>
        <dbReference type="EMBL" id="VDM01023.1"/>
    </source>
</evidence>
<dbReference type="WBParaSite" id="SSLN_0001519001-mRNA-1">
    <property type="protein sequence ID" value="SSLN_0001519001-mRNA-1"/>
    <property type="gene ID" value="SSLN_0001519001"/>
</dbReference>
<gene>
    <name evidence="1" type="ORF">SSLN_LOCUS14637</name>
</gene>
<name>A0A183TDT9_SCHSO</name>
<dbReference type="EMBL" id="UYSU01039154">
    <property type="protein sequence ID" value="VDM01023.1"/>
    <property type="molecule type" value="Genomic_DNA"/>
</dbReference>